<dbReference type="EMBL" id="LQPE01000038">
    <property type="protein sequence ID" value="ORW07772.1"/>
    <property type="molecule type" value="Genomic_DNA"/>
</dbReference>
<comment type="caution">
    <text evidence="1">The sequence shown here is derived from an EMBL/GenBank/DDBJ whole genome shotgun (WGS) entry which is preliminary data.</text>
</comment>
<name>A0A1X1Y9H7_9MYCO</name>
<gene>
    <name evidence="1" type="ORF">AWC14_23990</name>
</gene>
<protein>
    <recommendedName>
        <fullName evidence="3">ESX-1 secretion-associated protein</fullName>
    </recommendedName>
</protein>
<dbReference type="Pfam" id="PF10824">
    <property type="entry name" value="T7SS_ESX_EspC"/>
    <property type="match status" value="1"/>
</dbReference>
<evidence type="ECO:0000313" key="2">
    <source>
        <dbReference type="Proteomes" id="UP000193487"/>
    </source>
</evidence>
<evidence type="ECO:0000313" key="1">
    <source>
        <dbReference type="EMBL" id="ORW07772.1"/>
    </source>
</evidence>
<dbReference type="Gene3D" id="1.10.287.1060">
    <property type="entry name" value="ESAT-6-like"/>
    <property type="match status" value="1"/>
</dbReference>
<dbReference type="InterPro" id="IPR022536">
    <property type="entry name" value="EspC"/>
</dbReference>
<accession>A0A1X1Y9H7</accession>
<sequence>MVMDENLGVDSADVQLAGEHVDTHAADLLAGHGAAHERIAAAHGGVIGESAAALAELAAYWTDETASHHGELCNHADDLRTAADKYDATDTDARTTIDATVSDLAERMSAGWG</sequence>
<organism evidence="1 2">
    <name type="scientific">Mycobacterium kyorinense</name>
    <dbReference type="NCBI Taxonomy" id="487514"/>
    <lineage>
        <taxon>Bacteria</taxon>
        <taxon>Bacillati</taxon>
        <taxon>Actinomycetota</taxon>
        <taxon>Actinomycetes</taxon>
        <taxon>Mycobacteriales</taxon>
        <taxon>Mycobacteriaceae</taxon>
        <taxon>Mycobacterium</taxon>
    </lineage>
</organism>
<dbReference type="Proteomes" id="UP000193487">
    <property type="component" value="Unassembled WGS sequence"/>
</dbReference>
<proteinExistence type="predicted"/>
<evidence type="ECO:0008006" key="3">
    <source>
        <dbReference type="Google" id="ProtNLM"/>
    </source>
</evidence>
<dbReference type="SUPFAM" id="SSF140453">
    <property type="entry name" value="EsxAB dimer-like"/>
    <property type="match status" value="1"/>
</dbReference>
<dbReference type="GO" id="GO:0009306">
    <property type="term" value="P:protein secretion"/>
    <property type="evidence" value="ECO:0007669"/>
    <property type="project" value="InterPro"/>
</dbReference>
<dbReference type="InterPro" id="IPR036689">
    <property type="entry name" value="ESAT-6-like_sf"/>
</dbReference>
<keyword evidence="2" id="KW-1185">Reference proteome</keyword>
<dbReference type="AlphaFoldDB" id="A0A1X1Y9H7"/>
<reference evidence="1 2" key="1">
    <citation type="submission" date="2016-01" db="EMBL/GenBank/DDBJ databases">
        <title>The new phylogeny of the genus Mycobacterium.</title>
        <authorList>
            <person name="Tarcisio F."/>
            <person name="Conor M."/>
            <person name="Antonella G."/>
            <person name="Elisabetta G."/>
            <person name="Giulia F.S."/>
            <person name="Sara T."/>
            <person name="Anna F."/>
            <person name="Clotilde B."/>
            <person name="Roberto B."/>
            <person name="Veronica D.S."/>
            <person name="Fabio R."/>
            <person name="Monica P."/>
            <person name="Olivier J."/>
            <person name="Enrico T."/>
            <person name="Nicola S."/>
        </authorList>
    </citation>
    <scope>NUCLEOTIDE SEQUENCE [LARGE SCALE GENOMIC DNA]</scope>
    <source>
        <strain evidence="1 2">DSM 45166</strain>
    </source>
</reference>